<evidence type="ECO:0000313" key="2">
    <source>
        <dbReference type="EnsemblPlants" id="ORUFI07G01470.1"/>
    </source>
</evidence>
<dbReference type="EnsemblPlants" id="ORUFI07G01470.1">
    <property type="protein sequence ID" value="ORUFI07G01470.1"/>
    <property type="gene ID" value="ORUFI07G01470"/>
</dbReference>
<sequence length="714" mass="79090">MAAPAPELMDDVVEEILLRLPLDDPSCAARASAVCKHWSHLLADAGFLRRYRAFHRRRAPPRLGFIYDAGSPLARFAPTTAFRPADLDHDGWKPMDCRHGRALFRTSASAVLCAVSGCDHGGCHGGPFAVAFVANYVMEGEEEEITSPTSAWLYSSETGTWSAPSTVRHHNAEPFPKPSVLAGDGAVYFLTWHGRNILRYDLRKLDLTVIASPEIDDDDFENHLLMTTEDGGMGLARLVSGHSLQLWSWKPVSAAAAWVQLRVIDLDLVIPGDAMRPRLLGFAEGTDMVFVDTTYDGAQVVQQIELSTLKVTKVLDECYASCVLPYMSFFLPGRQKGKLPPSAITLIFTLTDDVVEEILLRLPPDDPSCSARASAVCKPWRRLLSDPVFLRRHRAFHRRRAPPLLGFIHHVSDEPARRVPSFAQFVPTTAFRPAELEHKNCWPLDCRHGRALFQSSNVELTIWDPMTGDVRRQREPYGTLCTFATAAVLCAVPGCDHHDCHGGPFVLVFVGNDEDDDGEEIASASSYSSETGTWTAASTVHHDDSLELESKPSVLAGDAVHFLTYFGKAILRYDLTKLELSVILPPVAYGDGDALLMTAEDGELGLALFDGEASIHLWARVAGAGWVRRNVIDLYAVLPFFDPVHSLSLVGFAEGTDIIFLHTIHGDYRMELKPLQISKLWEKDRCFNIFPYMSFFVPGRDRNKLPSPTIIASI</sequence>
<reference evidence="3" key="1">
    <citation type="submission" date="2013-06" db="EMBL/GenBank/DDBJ databases">
        <authorList>
            <person name="Zhao Q."/>
        </authorList>
    </citation>
    <scope>NUCLEOTIDE SEQUENCE</scope>
    <source>
        <strain evidence="3">cv. W1943</strain>
    </source>
</reference>
<dbReference type="Proteomes" id="UP000008022">
    <property type="component" value="Unassembled WGS sequence"/>
</dbReference>
<feature type="domain" description="F-box" evidence="1">
    <location>
        <begin position="350"/>
        <end position="393"/>
    </location>
</feature>
<organism evidence="2 3">
    <name type="scientific">Oryza rufipogon</name>
    <name type="common">Brownbeard rice</name>
    <name type="synonym">Asian wild rice</name>
    <dbReference type="NCBI Taxonomy" id="4529"/>
    <lineage>
        <taxon>Eukaryota</taxon>
        <taxon>Viridiplantae</taxon>
        <taxon>Streptophyta</taxon>
        <taxon>Embryophyta</taxon>
        <taxon>Tracheophyta</taxon>
        <taxon>Spermatophyta</taxon>
        <taxon>Magnoliopsida</taxon>
        <taxon>Liliopsida</taxon>
        <taxon>Poales</taxon>
        <taxon>Poaceae</taxon>
        <taxon>BOP clade</taxon>
        <taxon>Oryzoideae</taxon>
        <taxon>Oryzeae</taxon>
        <taxon>Oryzinae</taxon>
        <taxon>Oryza</taxon>
    </lineage>
</organism>
<proteinExistence type="predicted"/>
<dbReference type="Gramene" id="ORUFI07G01470.1">
    <property type="protein sequence ID" value="ORUFI07G01470.1"/>
    <property type="gene ID" value="ORUFI07G01470"/>
</dbReference>
<accession>A0A0E0Q3J4</accession>
<dbReference type="SUPFAM" id="SSF81383">
    <property type="entry name" value="F-box domain"/>
    <property type="match status" value="2"/>
</dbReference>
<dbReference type="SUPFAM" id="SSF75011">
    <property type="entry name" value="3-carboxy-cis,cis-mucoante lactonizing enzyme"/>
    <property type="match status" value="1"/>
</dbReference>
<dbReference type="OMA" id="VMFVGTF"/>
<feature type="domain" description="F-box" evidence="1">
    <location>
        <begin position="8"/>
        <end position="51"/>
    </location>
</feature>
<dbReference type="SMART" id="SM00256">
    <property type="entry name" value="FBOX"/>
    <property type="match status" value="2"/>
</dbReference>
<reference evidence="2" key="2">
    <citation type="submission" date="2015-06" db="UniProtKB">
        <authorList>
            <consortium name="EnsemblPlants"/>
        </authorList>
    </citation>
    <scope>IDENTIFICATION</scope>
</reference>
<dbReference type="eggNOG" id="ENOG502SKDB">
    <property type="taxonomic scope" value="Eukaryota"/>
</dbReference>
<dbReference type="Pfam" id="PF00646">
    <property type="entry name" value="F-box"/>
    <property type="match status" value="2"/>
</dbReference>
<keyword evidence="3" id="KW-1185">Reference proteome</keyword>
<evidence type="ECO:0000259" key="1">
    <source>
        <dbReference type="SMART" id="SM00256"/>
    </source>
</evidence>
<evidence type="ECO:0000313" key="3">
    <source>
        <dbReference type="Proteomes" id="UP000008022"/>
    </source>
</evidence>
<protein>
    <recommendedName>
        <fullName evidence="1">F-box domain-containing protein</fullName>
    </recommendedName>
</protein>
<dbReference type="InterPro" id="IPR036047">
    <property type="entry name" value="F-box-like_dom_sf"/>
</dbReference>
<dbReference type="AlphaFoldDB" id="A0A0E0Q3J4"/>
<dbReference type="PANTHER" id="PTHR32133:SF366">
    <property type="entry name" value="OS07G0122900 PROTEIN"/>
    <property type="match status" value="1"/>
</dbReference>
<dbReference type="PANTHER" id="PTHR32133">
    <property type="entry name" value="OS07G0120400 PROTEIN"/>
    <property type="match status" value="1"/>
</dbReference>
<name>A0A0E0Q3J4_ORYRU</name>
<dbReference type="HOGENOM" id="CLU_010417_0_0_1"/>
<dbReference type="Gene3D" id="1.20.1280.50">
    <property type="match status" value="2"/>
</dbReference>
<dbReference type="InterPro" id="IPR001810">
    <property type="entry name" value="F-box_dom"/>
</dbReference>